<dbReference type="InterPro" id="IPR024051">
    <property type="entry name" value="AICAR_Tfase_dup_dom_sf"/>
</dbReference>
<evidence type="ECO:0000256" key="10">
    <source>
        <dbReference type="HAMAP-Rule" id="MF_00139"/>
    </source>
</evidence>
<dbReference type="SUPFAM" id="SSF52335">
    <property type="entry name" value="Methylglyoxal synthase-like"/>
    <property type="match status" value="1"/>
</dbReference>
<evidence type="ECO:0000256" key="5">
    <source>
        <dbReference type="ARBA" id="ARBA00022755"/>
    </source>
</evidence>
<dbReference type="InterPro" id="IPR036914">
    <property type="entry name" value="MGS-like_dom_sf"/>
</dbReference>
<evidence type="ECO:0000313" key="12">
    <source>
        <dbReference type="EMBL" id="AXJ01851.1"/>
    </source>
</evidence>
<keyword evidence="4 10" id="KW-0808">Transferase</keyword>
<proteinExistence type="inferred from homology"/>
<keyword evidence="6 10" id="KW-0378">Hydrolase</keyword>
<gene>
    <name evidence="10" type="primary">purH</name>
    <name evidence="12" type="ORF">CYPRO_2609</name>
</gene>
<dbReference type="KEGG" id="cprv:CYPRO_2609"/>
<comment type="domain">
    <text evidence="10">The IMP cyclohydrolase activity resides in the N-terminal region.</text>
</comment>
<dbReference type="Gene3D" id="3.40.140.20">
    <property type="match status" value="2"/>
</dbReference>
<evidence type="ECO:0000256" key="1">
    <source>
        <dbReference type="ARBA" id="ARBA00004844"/>
    </source>
</evidence>
<dbReference type="Pfam" id="PF02142">
    <property type="entry name" value="MGS"/>
    <property type="match status" value="1"/>
</dbReference>
<protein>
    <recommendedName>
        <fullName evidence="10">Bifunctional purine biosynthesis protein PurH</fullName>
    </recommendedName>
    <domain>
        <recommendedName>
            <fullName evidence="10">Phosphoribosylaminoimidazolecarboxamide formyltransferase</fullName>
            <ecNumber evidence="10">2.1.2.3</ecNumber>
        </recommendedName>
        <alternativeName>
            <fullName evidence="10">AICAR transformylase</fullName>
        </alternativeName>
    </domain>
    <domain>
        <recommendedName>
            <fullName evidence="10">IMP cyclohydrolase</fullName>
            <ecNumber evidence="10">3.5.4.10</ecNumber>
        </recommendedName>
        <alternativeName>
            <fullName evidence="10">ATIC</fullName>
        </alternativeName>
        <alternativeName>
            <fullName evidence="10">IMP synthase</fullName>
        </alternativeName>
        <alternativeName>
            <fullName evidence="10">Inosinicase</fullName>
        </alternativeName>
    </domain>
</protein>
<dbReference type="RefSeq" id="WP_114985003.1">
    <property type="nucleotide sequence ID" value="NZ_CP027806.1"/>
</dbReference>
<feature type="domain" description="MGS-like" evidence="11">
    <location>
        <begin position="9"/>
        <end position="157"/>
    </location>
</feature>
<keyword evidence="7 10" id="KW-0511">Multifunctional enzyme</keyword>
<dbReference type="GO" id="GO:0004643">
    <property type="term" value="F:phosphoribosylaminoimidazolecarboxamide formyltransferase activity"/>
    <property type="evidence" value="ECO:0007669"/>
    <property type="project" value="UniProtKB-UniRule"/>
</dbReference>
<dbReference type="GO" id="GO:0006189">
    <property type="term" value="P:'de novo' IMP biosynthetic process"/>
    <property type="evidence" value="ECO:0007669"/>
    <property type="project" value="UniProtKB-UniRule"/>
</dbReference>
<comment type="catalytic activity">
    <reaction evidence="8 10">
        <text>(6R)-10-formyltetrahydrofolate + 5-amino-1-(5-phospho-beta-D-ribosyl)imidazole-4-carboxamide = 5-formamido-1-(5-phospho-D-ribosyl)imidazole-4-carboxamide + (6S)-5,6,7,8-tetrahydrofolate</text>
        <dbReference type="Rhea" id="RHEA:22192"/>
        <dbReference type="ChEBI" id="CHEBI:57453"/>
        <dbReference type="ChEBI" id="CHEBI:58467"/>
        <dbReference type="ChEBI" id="CHEBI:58475"/>
        <dbReference type="ChEBI" id="CHEBI:195366"/>
        <dbReference type="EC" id="2.1.2.3"/>
    </reaction>
</comment>
<dbReference type="PROSITE" id="PS51855">
    <property type="entry name" value="MGS"/>
    <property type="match status" value="1"/>
</dbReference>
<dbReference type="FunFam" id="3.40.140.20:FF:000001">
    <property type="entry name" value="Bifunctional purine biosynthesis protein PurH"/>
    <property type="match status" value="1"/>
</dbReference>
<comment type="catalytic activity">
    <reaction evidence="9 10">
        <text>IMP + H2O = 5-formamido-1-(5-phospho-D-ribosyl)imidazole-4-carboxamide</text>
        <dbReference type="Rhea" id="RHEA:18445"/>
        <dbReference type="ChEBI" id="CHEBI:15377"/>
        <dbReference type="ChEBI" id="CHEBI:58053"/>
        <dbReference type="ChEBI" id="CHEBI:58467"/>
        <dbReference type="EC" id="3.5.4.10"/>
    </reaction>
</comment>
<dbReference type="NCBIfam" id="NF002049">
    <property type="entry name" value="PRK00881.1"/>
    <property type="match status" value="1"/>
</dbReference>
<dbReference type="PANTHER" id="PTHR11692:SF0">
    <property type="entry name" value="BIFUNCTIONAL PURINE BIOSYNTHESIS PROTEIN ATIC"/>
    <property type="match status" value="1"/>
</dbReference>
<comment type="pathway">
    <text evidence="2 10">Purine metabolism; IMP biosynthesis via de novo pathway; 5-formamido-1-(5-phospho-D-ribosyl)imidazole-4-carboxamide from 5-amino-1-(5-phospho-D-ribosyl)imidazole-4-carboxamide (10-formyl THF route): step 1/1.</text>
</comment>
<keyword evidence="5 10" id="KW-0658">Purine biosynthesis</keyword>
<evidence type="ECO:0000256" key="7">
    <source>
        <dbReference type="ARBA" id="ARBA00023268"/>
    </source>
</evidence>
<dbReference type="OrthoDB" id="9802065at2"/>
<dbReference type="GO" id="GO:0003937">
    <property type="term" value="F:IMP cyclohydrolase activity"/>
    <property type="evidence" value="ECO:0007669"/>
    <property type="project" value="UniProtKB-UniRule"/>
</dbReference>
<comment type="similarity">
    <text evidence="3 10">Belongs to the PurH family.</text>
</comment>
<name>A0A345UMZ9_9BACT</name>
<dbReference type="EC" id="3.5.4.10" evidence="10"/>
<dbReference type="InterPro" id="IPR016193">
    <property type="entry name" value="Cytidine_deaminase-like"/>
</dbReference>
<dbReference type="PANTHER" id="PTHR11692">
    <property type="entry name" value="BIFUNCTIONAL PURINE BIOSYNTHESIS PROTEIN PURH"/>
    <property type="match status" value="1"/>
</dbReference>
<sequence length="523" mass="57060">MIQAFSAFQKKNLSVKRALLSVFDKTGIAELGTFLHEHGVELISTGGTSKVLEDAGLPVTSVDSLTGFPEMMDGRVKTLHPAVHGALLSRPNVEADMASLSELGYAPIELLVVNLYPFSETVAESSGFETCIENIDIGGPAMLRAGAKNIDHVCVLTSSDQYSAFMQEFKEQDATVRYKYRLRMAQHAFQHTSIYDTAVAMYLSKEIKSGFPDVLNLQLPKFAPLRYGENPHQAAAVYGNQGDIIEVLHGKQLSYNNLLDVDAALNLFRDFQHDEPTCAIIKHTLPCGVSTRASLKEAWEAAFATDTISPFGGIVLVNQPLDAETAQAIDTIFTEIIIARAFSEAALELLSQKANRRLVKIKNFSATESRYAYRSIFGGMLCQQPDAVATDTRNFQVVTHKTPTDQQMADMLFAWKVVKRVNSNAIVFGRDQQTLGIGSGQPSRLDSSEFAIAKAAKFGHDLKGAAVASDAFFPFRDGIDASAKAGAGCIIQPGGSIRDQEVIDAANEHGICMIFTGRRHFKH</sequence>
<evidence type="ECO:0000256" key="3">
    <source>
        <dbReference type="ARBA" id="ARBA00007667"/>
    </source>
</evidence>
<dbReference type="SUPFAM" id="SSF53927">
    <property type="entry name" value="Cytidine deaminase-like"/>
    <property type="match status" value="1"/>
</dbReference>
<dbReference type="SMART" id="SM00851">
    <property type="entry name" value="MGS"/>
    <property type="match status" value="1"/>
</dbReference>
<dbReference type="PIRSF" id="PIRSF000414">
    <property type="entry name" value="AICARFT_IMPCHas"/>
    <property type="match status" value="1"/>
</dbReference>
<dbReference type="HAMAP" id="MF_00139">
    <property type="entry name" value="PurH"/>
    <property type="match status" value="1"/>
</dbReference>
<keyword evidence="13" id="KW-1185">Reference proteome</keyword>
<dbReference type="SMART" id="SM00798">
    <property type="entry name" value="AICARFT_IMPCHas"/>
    <property type="match status" value="1"/>
</dbReference>
<evidence type="ECO:0000256" key="8">
    <source>
        <dbReference type="ARBA" id="ARBA00050488"/>
    </source>
</evidence>
<comment type="pathway">
    <text evidence="1 10">Purine metabolism; IMP biosynthesis via de novo pathway; IMP from 5-formamido-1-(5-phospho-D-ribosyl)imidazole-4-carboxamide: step 1/1.</text>
</comment>
<dbReference type="NCBIfam" id="TIGR00355">
    <property type="entry name" value="purH"/>
    <property type="match status" value="1"/>
</dbReference>
<dbReference type="InterPro" id="IPR002695">
    <property type="entry name" value="PurH-like"/>
</dbReference>
<dbReference type="Gene3D" id="3.40.50.1380">
    <property type="entry name" value="Methylglyoxal synthase-like domain"/>
    <property type="match status" value="1"/>
</dbReference>
<dbReference type="Proteomes" id="UP000254808">
    <property type="component" value="Chromosome"/>
</dbReference>
<organism evidence="12 13">
    <name type="scientific">Cyclonatronum proteinivorum</name>
    <dbReference type="NCBI Taxonomy" id="1457365"/>
    <lineage>
        <taxon>Bacteria</taxon>
        <taxon>Pseudomonadati</taxon>
        <taxon>Balneolota</taxon>
        <taxon>Balneolia</taxon>
        <taxon>Balneolales</taxon>
        <taxon>Cyclonatronaceae</taxon>
        <taxon>Cyclonatronum</taxon>
    </lineage>
</organism>
<evidence type="ECO:0000313" key="13">
    <source>
        <dbReference type="Proteomes" id="UP000254808"/>
    </source>
</evidence>
<dbReference type="CDD" id="cd01421">
    <property type="entry name" value="IMPCH"/>
    <property type="match status" value="1"/>
</dbReference>
<accession>A0A345UMZ9</accession>
<dbReference type="UniPathway" id="UPA00074">
    <property type="reaction ID" value="UER00133"/>
</dbReference>
<evidence type="ECO:0000256" key="6">
    <source>
        <dbReference type="ARBA" id="ARBA00022801"/>
    </source>
</evidence>
<dbReference type="EMBL" id="CP027806">
    <property type="protein sequence ID" value="AXJ01851.1"/>
    <property type="molecule type" value="Genomic_DNA"/>
</dbReference>
<dbReference type="InterPro" id="IPR011607">
    <property type="entry name" value="MGS-like_dom"/>
</dbReference>
<evidence type="ECO:0000259" key="11">
    <source>
        <dbReference type="PROSITE" id="PS51855"/>
    </source>
</evidence>
<dbReference type="EC" id="2.1.2.3" evidence="10"/>
<reference evidence="12 13" key="1">
    <citation type="submission" date="2018-03" db="EMBL/GenBank/DDBJ databases">
        <title>Phenotypic and genomic properties of Cyclonatronum proteinivorum gen. nov., sp. nov., a haloalkaliphilic bacteroidete from soda lakes possessing Na+-translocating rhodopsin.</title>
        <authorList>
            <person name="Toshchakov S.V."/>
            <person name="Korzhenkov A."/>
            <person name="Samarov N.I."/>
            <person name="Kublanov I.V."/>
            <person name="Muntyan M.S."/>
            <person name="Sorokin D.Y."/>
        </authorList>
    </citation>
    <scope>NUCLEOTIDE SEQUENCE [LARGE SCALE GENOMIC DNA]</scope>
    <source>
        <strain evidence="12 13">Omega</strain>
    </source>
</reference>
<evidence type="ECO:0000256" key="2">
    <source>
        <dbReference type="ARBA" id="ARBA00004954"/>
    </source>
</evidence>
<dbReference type="FunFam" id="3.40.50.1380:FF:000001">
    <property type="entry name" value="Bifunctional purine biosynthesis protein PurH"/>
    <property type="match status" value="1"/>
</dbReference>
<dbReference type="AlphaFoldDB" id="A0A345UMZ9"/>
<dbReference type="GO" id="GO:0005829">
    <property type="term" value="C:cytosol"/>
    <property type="evidence" value="ECO:0007669"/>
    <property type="project" value="TreeGrafter"/>
</dbReference>
<evidence type="ECO:0000256" key="4">
    <source>
        <dbReference type="ARBA" id="ARBA00022679"/>
    </source>
</evidence>
<evidence type="ECO:0000256" key="9">
    <source>
        <dbReference type="ARBA" id="ARBA00050687"/>
    </source>
</evidence>
<dbReference type="Pfam" id="PF01808">
    <property type="entry name" value="AICARFT_IMPCHas"/>
    <property type="match status" value="1"/>
</dbReference>